<dbReference type="InterPro" id="IPR014721">
    <property type="entry name" value="Ribsml_uS5_D2-typ_fold_subgr"/>
</dbReference>
<evidence type="ECO:0000256" key="6">
    <source>
        <dbReference type="HAMAP-Rule" id="MF_00227"/>
    </source>
</evidence>
<gene>
    <name evidence="6" type="primary">rnpA</name>
    <name evidence="8" type="ORF">SAMN02746089_01683</name>
</gene>
<dbReference type="Pfam" id="PF00825">
    <property type="entry name" value="Ribonuclease_P"/>
    <property type="match status" value="1"/>
</dbReference>
<accession>A0A1M5ANY2</accession>
<keyword evidence="9" id="KW-1185">Reference proteome</keyword>
<dbReference type="EMBL" id="FQVH01000018">
    <property type="protein sequence ID" value="SHF31876.1"/>
    <property type="molecule type" value="Genomic_DNA"/>
</dbReference>
<dbReference type="InterPro" id="IPR000100">
    <property type="entry name" value="RNase_P"/>
</dbReference>
<keyword evidence="1 6" id="KW-0819">tRNA processing</keyword>
<protein>
    <recommendedName>
        <fullName evidence="6 7">Ribonuclease P protein component</fullName>
        <shortName evidence="6">RNase P protein</shortName>
        <shortName evidence="6">RNaseP protein</shortName>
        <ecNumber evidence="6 7">3.1.26.5</ecNumber>
    </recommendedName>
    <alternativeName>
        <fullName evidence="6">Protein C5</fullName>
    </alternativeName>
</protein>
<sequence>MLHTIRLKRSDDFKNVFENGRYLSNEYFVVYYFKNGLNYNRVGFSSSKRIGKKVRRNRAKRLLKEVYRINEENIKKGYDIVLIARDGIFEVDFYKLQETFILTLKRGNLIAD</sequence>
<evidence type="ECO:0000256" key="4">
    <source>
        <dbReference type="ARBA" id="ARBA00022801"/>
    </source>
</evidence>
<comment type="catalytic activity">
    <reaction evidence="6">
        <text>Endonucleolytic cleavage of RNA, removing 5'-extranucleotides from tRNA precursor.</text>
        <dbReference type="EC" id="3.1.26.5"/>
    </reaction>
</comment>
<dbReference type="SUPFAM" id="SSF54211">
    <property type="entry name" value="Ribosomal protein S5 domain 2-like"/>
    <property type="match status" value="1"/>
</dbReference>
<dbReference type="GO" id="GO:0001682">
    <property type="term" value="P:tRNA 5'-leader removal"/>
    <property type="evidence" value="ECO:0007669"/>
    <property type="project" value="UniProtKB-UniRule"/>
</dbReference>
<organism evidence="8 9">
    <name type="scientific">Caldanaerobius fijiensis DSM 17918</name>
    <dbReference type="NCBI Taxonomy" id="1121256"/>
    <lineage>
        <taxon>Bacteria</taxon>
        <taxon>Bacillati</taxon>
        <taxon>Bacillota</taxon>
        <taxon>Clostridia</taxon>
        <taxon>Thermoanaerobacterales</taxon>
        <taxon>Thermoanaerobacteraceae</taxon>
        <taxon>Caldanaerobius</taxon>
    </lineage>
</organism>
<evidence type="ECO:0000256" key="5">
    <source>
        <dbReference type="ARBA" id="ARBA00022884"/>
    </source>
</evidence>
<dbReference type="PANTHER" id="PTHR33992:SF1">
    <property type="entry name" value="RIBONUCLEASE P PROTEIN COMPONENT"/>
    <property type="match status" value="1"/>
</dbReference>
<dbReference type="InterPro" id="IPR020568">
    <property type="entry name" value="Ribosomal_Su5_D2-typ_SF"/>
</dbReference>
<dbReference type="HAMAP" id="MF_00227">
    <property type="entry name" value="RNase_P"/>
    <property type="match status" value="1"/>
</dbReference>
<comment type="subunit">
    <text evidence="6">Consists of a catalytic RNA component (M1 or rnpB) and a protein subunit.</text>
</comment>
<evidence type="ECO:0000256" key="7">
    <source>
        <dbReference type="NCBIfam" id="TIGR00188"/>
    </source>
</evidence>
<dbReference type="Proteomes" id="UP000184088">
    <property type="component" value="Unassembled WGS sequence"/>
</dbReference>
<comment type="similarity">
    <text evidence="6">Belongs to the RnpA family.</text>
</comment>
<keyword evidence="5 6" id="KW-0694">RNA-binding</keyword>
<evidence type="ECO:0000256" key="3">
    <source>
        <dbReference type="ARBA" id="ARBA00022759"/>
    </source>
</evidence>
<dbReference type="NCBIfam" id="TIGR00188">
    <property type="entry name" value="rnpA"/>
    <property type="match status" value="1"/>
</dbReference>
<dbReference type="OrthoDB" id="9810867at2"/>
<keyword evidence="3 6" id="KW-0255">Endonuclease</keyword>
<dbReference type="STRING" id="1121256.SAMN02746089_01683"/>
<dbReference type="GO" id="GO:0000049">
    <property type="term" value="F:tRNA binding"/>
    <property type="evidence" value="ECO:0007669"/>
    <property type="project" value="UniProtKB-UniRule"/>
</dbReference>
<dbReference type="GO" id="GO:0030677">
    <property type="term" value="C:ribonuclease P complex"/>
    <property type="evidence" value="ECO:0007669"/>
    <property type="project" value="TreeGrafter"/>
</dbReference>
<evidence type="ECO:0000256" key="1">
    <source>
        <dbReference type="ARBA" id="ARBA00022694"/>
    </source>
</evidence>
<proteinExistence type="inferred from homology"/>
<reference evidence="8 9" key="1">
    <citation type="submission" date="2016-11" db="EMBL/GenBank/DDBJ databases">
        <authorList>
            <person name="Jaros S."/>
            <person name="Januszkiewicz K."/>
            <person name="Wedrychowicz H."/>
        </authorList>
    </citation>
    <scope>NUCLEOTIDE SEQUENCE [LARGE SCALE GENOMIC DNA]</scope>
    <source>
        <strain evidence="8 9">DSM 17918</strain>
    </source>
</reference>
<name>A0A1M5ANY2_9THEO</name>
<evidence type="ECO:0000313" key="9">
    <source>
        <dbReference type="Proteomes" id="UP000184088"/>
    </source>
</evidence>
<comment type="function">
    <text evidence="6">RNaseP catalyzes the removal of the 5'-leader sequence from pre-tRNA to produce the mature 5'-terminus. It can also cleave other RNA substrates such as 4.5S RNA. The protein component plays an auxiliary but essential role in vivo by binding to the 5'-leader sequence and broadening the substrate specificity of the ribozyme.</text>
</comment>
<dbReference type="GO" id="GO:0042781">
    <property type="term" value="F:3'-tRNA processing endoribonuclease activity"/>
    <property type="evidence" value="ECO:0007669"/>
    <property type="project" value="TreeGrafter"/>
</dbReference>
<dbReference type="RefSeq" id="WP_073343945.1">
    <property type="nucleotide sequence ID" value="NZ_FQVH01000018.1"/>
</dbReference>
<evidence type="ECO:0000313" key="8">
    <source>
        <dbReference type="EMBL" id="SHF31876.1"/>
    </source>
</evidence>
<keyword evidence="2 6" id="KW-0540">Nuclease</keyword>
<dbReference type="Gene3D" id="3.30.230.10">
    <property type="match status" value="1"/>
</dbReference>
<dbReference type="AlphaFoldDB" id="A0A1M5ANY2"/>
<dbReference type="PANTHER" id="PTHR33992">
    <property type="entry name" value="RIBONUCLEASE P PROTEIN COMPONENT"/>
    <property type="match status" value="1"/>
</dbReference>
<dbReference type="GO" id="GO:0004526">
    <property type="term" value="F:ribonuclease P activity"/>
    <property type="evidence" value="ECO:0007669"/>
    <property type="project" value="UniProtKB-UniRule"/>
</dbReference>
<keyword evidence="4 6" id="KW-0378">Hydrolase</keyword>
<evidence type="ECO:0000256" key="2">
    <source>
        <dbReference type="ARBA" id="ARBA00022722"/>
    </source>
</evidence>
<dbReference type="EC" id="3.1.26.5" evidence="6 7"/>